<reference evidence="1" key="1">
    <citation type="journal article" date="2014" name="Int. J. Syst. Evol. Microbiol.">
        <title>Complete genome sequence of Corynebacterium casei LMG S-19264T (=DSM 44701T), isolated from a smear-ripened cheese.</title>
        <authorList>
            <consortium name="US DOE Joint Genome Institute (JGI-PGF)"/>
            <person name="Walter F."/>
            <person name="Albersmeier A."/>
            <person name="Kalinowski J."/>
            <person name="Ruckert C."/>
        </authorList>
    </citation>
    <scope>NUCLEOTIDE SEQUENCE</scope>
    <source>
        <strain evidence="1">JCM 4403</strain>
    </source>
</reference>
<dbReference type="EMBL" id="BMTU01000021">
    <property type="protein sequence ID" value="GGR08377.1"/>
    <property type="molecule type" value="Genomic_DNA"/>
</dbReference>
<accession>A0A918C806</accession>
<keyword evidence="2" id="KW-1185">Reference proteome</keyword>
<evidence type="ECO:0000313" key="1">
    <source>
        <dbReference type="EMBL" id="GGR08377.1"/>
    </source>
</evidence>
<name>A0A918C806_9ACTN</name>
<reference evidence="1" key="2">
    <citation type="submission" date="2020-09" db="EMBL/GenBank/DDBJ databases">
        <authorList>
            <person name="Sun Q."/>
            <person name="Ohkuma M."/>
        </authorList>
    </citation>
    <scope>NUCLEOTIDE SEQUENCE</scope>
    <source>
        <strain evidence="1">JCM 4403</strain>
    </source>
</reference>
<dbReference type="AlphaFoldDB" id="A0A918C806"/>
<organism evidence="1 2">
    <name type="scientific">Streptomyces pilosus</name>
    <dbReference type="NCBI Taxonomy" id="28893"/>
    <lineage>
        <taxon>Bacteria</taxon>
        <taxon>Bacillati</taxon>
        <taxon>Actinomycetota</taxon>
        <taxon>Actinomycetes</taxon>
        <taxon>Kitasatosporales</taxon>
        <taxon>Streptomycetaceae</taxon>
        <taxon>Streptomyces</taxon>
    </lineage>
</organism>
<gene>
    <name evidence="1" type="ORF">GCM10010280_65260</name>
</gene>
<comment type="caution">
    <text evidence="1">The sequence shown here is derived from an EMBL/GenBank/DDBJ whole genome shotgun (WGS) entry which is preliminary data.</text>
</comment>
<sequence>MTRRCGTERNALKVDHEGQKAEIAADCPAQDGVLQREPTDVTGVRQADAFVGSGKHEVAGRSEGLSAMTWAGGFWL</sequence>
<proteinExistence type="predicted"/>
<dbReference type="Proteomes" id="UP000656732">
    <property type="component" value="Unassembled WGS sequence"/>
</dbReference>
<protein>
    <submittedName>
        <fullName evidence="1">Uncharacterized protein</fullName>
    </submittedName>
</protein>
<evidence type="ECO:0000313" key="2">
    <source>
        <dbReference type="Proteomes" id="UP000656732"/>
    </source>
</evidence>